<keyword evidence="13" id="KW-1185">Reference proteome</keyword>
<dbReference type="Proteomes" id="UP000027138">
    <property type="component" value="Unassembled WGS sequence"/>
</dbReference>
<evidence type="ECO:0000256" key="6">
    <source>
        <dbReference type="ARBA" id="ARBA00022989"/>
    </source>
</evidence>
<name>A0A067KAI8_JATCU</name>
<feature type="signal peptide" evidence="10">
    <location>
        <begin position="1"/>
        <end position="18"/>
    </location>
</feature>
<dbReference type="SUPFAM" id="SSF52058">
    <property type="entry name" value="L domain-like"/>
    <property type="match status" value="1"/>
</dbReference>
<keyword evidence="6" id="KW-1133">Transmembrane helix</keyword>
<evidence type="ECO:0000256" key="9">
    <source>
        <dbReference type="ARBA" id="ARBA00023180"/>
    </source>
</evidence>
<evidence type="ECO:0000256" key="4">
    <source>
        <dbReference type="ARBA" id="ARBA00022729"/>
    </source>
</evidence>
<dbReference type="InterPro" id="IPR032675">
    <property type="entry name" value="LRR_dom_sf"/>
</dbReference>
<dbReference type="InterPro" id="IPR013210">
    <property type="entry name" value="LRR_N_plant-typ"/>
</dbReference>
<evidence type="ECO:0000259" key="11">
    <source>
        <dbReference type="Pfam" id="PF08263"/>
    </source>
</evidence>
<evidence type="ECO:0000313" key="12">
    <source>
        <dbReference type="EMBL" id="KDP33216.1"/>
    </source>
</evidence>
<evidence type="ECO:0000313" key="13">
    <source>
        <dbReference type="Proteomes" id="UP000027138"/>
    </source>
</evidence>
<evidence type="ECO:0000256" key="8">
    <source>
        <dbReference type="ARBA" id="ARBA00023170"/>
    </source>
</evidence>
<feature type="domain" description="Leucine-rich repeat-containing N-terminal plant-type" evidence="11">
    <location>
        <begin position="25"/>
        <end position="69"/>
    </location>
</feature>
<comment type="subcellular location">
    <subcellularLocation>
        <location evidence="1">Membrane</location>
        <topology evidence="1">Single-pass type I membrane protein</topology>
    </subcellularLocation>
</comment>
<evidence type="ECO:0000256" key="2">
    <source>
        <dbReference type="ARBA" id="ARBA00022614"/>
    </source>
</evidence>
<dbReference type="InterPro" id="IPR046956">
    <property type="entry name" value="RLP23-like"/>
</dbReference>
<accession>A0A067KAI8</accession>
<dbReference type="PANTHER" id="PTHR48063:SF35">
    <property type="entry name" value="RECEPTOR-LIKE PROTEIN 12"/>
    <property type="match status" value="1"/>
</dbReference>
<feature type="chain" id="PRO_5001639390" description="Leucine-rich repeat-containing N-terminal plant-type domain-containing protein" evidence="10">
    <location>
        <begin position="19"/>
        <end position="140"/>
    </location>
</feature>
<keyword evidence="9" id="KW-0325">Glycoprotein</keyword>
<protein>
    <recommendedName>
        <fullName evidence="11">Leucine-rich repeat-containing N-terminal plant-type domain-containing protein</fullName>
    </recommendedName>
</protein>
<dbReference type="OrthoDB" id="852203at2759"/>
<keyword evidence="2" id="KW-0433">Leucine-rich repeat</keyword>
<keyword evidence="5" id="KW-0677">Repeat</keyword>
<sequence>MELKRLLICLILWVQIQGNNGCFEEERLALLQFKASLESDEYGSKFPILLSWNDEPENNCCEWERVSCNSTVAHVIHLSLDNIWNYNETEYNLDQNIYDLKVSSFQHFKELRSLHLSLNNFGGFVDKEGILVLYLNSPYL</sequence>
<evidence type="ECO:0000256" key="10">
    <source>
        <dbReference type="SAM" id="SignalP"/>
    </source>
</evidence>
<keyword evidence="7" id="KW-0472">Membrane</keyword>
<evidence type="ECO:0000256" key="3">
    <source>
        <dbReference type="ARBA" id="ARBA00022692"/>
    </source>
</evidence>
<proteinExistence type="predicted"/>
<dbReference type="Pfam" id="PF08263">
    <property type="entry name" value="LRRNT_2"/>
    <property type="match status" value="1"/>
</dbReference>
<dbReference type="EMBL" id="KK914552">
    <property type="protein sequence ID" value="KDP33216.1"/>
    <property type="molecule type" value="Genomic_DNA"/>
</dbReference>
<dbReference type="GO" id="GO:0016020">
    <property type="term" value="C:membrane"/>
    <property type="evidence" value="ECO:0007669"/>
    <property type="project" value="UniProtKB-SubCell"/>
</dbReference>
<keyword evidence="4 10" id="KW-0732">Signal</keyword>
<dbReference type="AlphaFoldDB" id="A0A067KAI8"/>
<dbReference type="STRING" id="180498.A0A067KAI8"/>
<dbReference type="PANTHER" id="PTHR48063">
    <property type="entry name" value="LRR RECEPTOR-LIKE KINASE"/>
    <property type="match status" value="1"/>
</dbReference>
<reference evidence="12 13" key="1">
    <citation type="journal article" date="2014" name="PLoS ONE">
        <title>Global Analysis of Gene Expression Profiles in Physic Nut (Jatropha curcas L.) Seedlings Exposed to Salt Stress.</title>
        <authorList>
            <person name="Zhang L."/>
            <person name="Zhang C."/>
            <person name="Wu P."/>
            <person name="Chen Y."/>
            <person name="Li M."/>
            <person name="Jiang H."/>
            <person name="Wu G."/>
        </authorList>
    </citation>
    <scope>NUCLEOTIDE SEQUENCE [LARGE SCALE GENOMIC DNA]</scope>
    <source>
        <strain evidence="13">cv. GZQX0401</strain>
        <tissue evidence="12">Young leaves</tissue>
    </source>
</reference>
<keyword evidence="3" id="KW-0812">Transmembrane</keyword>
<gene>
    <name evidence="12" type="ORF">JCGZ_12738</name>
</gene>
<evidence type="ECO:0000256" key="5">
    <source>
        <dbReference type="ARBA" id="ARBA00022737"/>
    </source>
</evidence>
<dbReference type="Gene3D" id="3.80.10.10">
    <property type="entry name" value="Ribonuclease Inhibitor"/>
    <property type="match status" value="1"/>
</dbReference>
<organism evidence="12 13">
    <name type="scientific">Jatropha curcas</name>
    <name type="common">Barbados nut</name>
    <dbReference type="NCBI Taxonomy" id="180498"/>
    <lineage>
        <taxon>Eukaryota</taxon>
        <taxon>Viridiplantae</taxon>
        <taxon>Streptophyta</taxon>
        <taxon>Embryophyta</taxon>
        <taxon>Tracheophyta</taxon>
        <taxon>Spermatophyta</taxon>
        <taxon>Magnoliopsida</taxon>
        <taxon>eudicotyledons</taxon>
        <taxon>Gunneridae</taxon>
        <taxon>Pentapetalae</taxon>
        <taxon>rosids</taxon>
        <taxon>fabids</taxon>
        <taxon>Malpighiales</taxon>
        <taxon>Euphorbiaceae</taxon>
        <taxon>Crotonoideae</taxon>
        <taxon>Jatropheae</taxon>
        <taxon>Jatropha</taxon>
    </lineage>
</organism>
<evidence type="ECO:0000256" key="1">
    <source>
        <dbReference type="ARBA" id="ARBA00004479"/>
    </source>
</evidence>
<keyword evidence="8" id="KW-0675">Receptor</keyword>
<evidence type="ECO:0000256" key="7">
    <source>
        <dbReference type="ARBA" id="ARBA00023136"/>
    </source>
</evidence>